<reference evidence="13 14" key="1">
    <citation type="submission" date="2018-07" db="EMBL/GenBank/DDBJ databases">
        <title>Draft Genome Assemblies for Five Robust Yarrowia lipolytica Strains Exhibiting High Lipid Production and Pentose Sugar Utilization and Sugar Alcohol Secretion from Undetoxified Lignocellulosic Biomass Hydrolysates.</title>
        <authorList>
            <consortium name="DOE Joint Genome Institute"/>
            <person name="Walker C."/>
            <person name="Ryu S."/>
            <person name="Na H."/>
            <person name="Zane M."/>
            <person name="LaButti K."/>
            <person name="Lipzen A."/>
            <person name="Haridas S."/>
            <person name="Barry K."/>
            <person name="Grigoriev I.V."/>
            <person name="Quarterman J."/>
            <person name="Slininger P."/>
            <person name="Dien B."/>
            <person name="Trinh C.T."/>
        </authorList>
    </citation>
    <scope>NUCLEOTIDE SEQUENCE [LARGE SCALE GENOMIC DNA]</scope>
    <source>
        <strain evidence="13 14">YB392</strain>
    </source>
</reference>
<dbReference type="Proteomes" id="UP000256601">
    <property type="component" value="Unassembled WGS sequence"/>
</dbReference>
<evidence type="ECO:0000256" key="5">
    <source>
        <dbReference type="ARBA" id="ARBA00022801"/>
    </source>
</evidence>
<feature type="binding site" evidence="9">
    <location>
        <position position="136"/>
    </location>
    <ligand>
        <name>Zn(2+)</name>
        <dbReference type="ChEBI" id="CHEBI:29105"/>
        <note>catalytic</note>
    </ligand>
</feature>
<name>A0A371BWS8_YARLL</name>
<dbReference type="Pfam" id="PF01433">
    <property type="entry name" value="Peptidase_M1"/>
    <property type="match status" value="1"/>
</dbReference>
<evidence type="ECO:0000256" key="8">
    <source>
        <dbReference type="PIRSR" id="PIRSR634016-1"/>
    </source>
</evidence>
<keyword evidence="3" id="KW-0645">Protease</keyword>
<keyword evidence="2" id="KW-0031">Aminopeptidase</keyword>
<feature type="domain" description="ERAP1-like C-terminal" evidence="12">
    <location>
        <begin position="353"/>
        <end position="663"/>
    </location>
</feature>
<feature type="binding site" evidence="9">
    <location>
        <position position="140"/>
    </location>
    <ligand>
        <name>Zn(2+)</name>
        <dbReference type="ChEBI" id="CHEBI:29105"/>
        <note>catalytic</note>
    </ligand>
</feature>
<feature type="domain" description="Peptidase M1 membrane alanine aminopeptidase" evidence="11">
    <location>
        <begin position="64"/>
        <end position="281"/>
    </location>
</feature>
<dbReference type="SUPFAM" id="SSF63737">
    <property type="entry name" value="Leukotriene A4 hydrolase N-terminal domain"/>
    <property type="match status" value="1"/>
</dbReference>
<organism evidence="13 14">
    <name type="scientific">Yarrowia lipolytica</name>
    <name type="common">Candida lipolytica</name>
    <dbReference type="NCBI Taxonomy" id="4952"/>
    <lineage>
        <taxon>Eukaryota</taxon>
        <taxon>Fungi</taxon>
        <taxon>Dikarya</taxon>
        <taxon>Ascomycota</taxon>
        <taxon>Saccharomycotina</taxon>
        <taxon>Dipodascomycetes</taxon>
        <taxon>Dipodascales</taxon>
        <taxon>Dipodascales incertae sedis</taxon>
        <taxon>Yarrowia</taxon>
    </lineage>
</organism>
<dbReference type="GO" id="GO:0016020">
    <property type="term" value="C:membrane"/>
    <property type="evidence" value="ECO:0007669"/>
    <property type="project" value="TreeGrafter"/>
</dbReference>
<dbReference type="PANTHER" id="PTHR11533:SF174">
    <property type="entry name" value="PUROMYCIN-SENSITIVE AMINOPEPTIDASE-RELATED"/>
    <property type="match status" value="1"/>
</dbReference>
<feature type="binding site" evidence="9">
    <location>
        <position position="159"/>
    </location>
    <ligand>
        <name>Zn(2+)</name>
        <dbReference type="ChEBI" id="CHEBI:29105"/>
        <note>catalytic</note>
    </ligand>
</feature>
<dbReference type="GO" id="GO:0006508">
    <property type="term" value="P:proteolysis"/>
    <property type="evidence" value="ECO:0007669"/>
    <property type="project" value="UniProtKB-KW"/>
</dbReference>
<dbReference type="InterPro" id="IPR042097">
    <property type="entry name" value="Aminopeptidase_N-like_N_sf"/>
</dbReference>
<dbReference type="GO" id="GO:0070006">
    <property type="term" value="F:metalloaminopeptidase activity"/>
    <property type="evidence" value="ECO:0007669"/>
    <property type="project" value="TreeGrafter"/>
</dbReference>
<evidence type="ECO:0000256" key="1">
    <source>
        <dbReference type="ARBA" id="ARBA00010136"/>
    </source>
</evidence>
<dbReference type="InterPro" id="IPR014782">
    <property type="entry name" value="Peptidase_M1_dom"/>
</dbReference>
<evidence type="ECO:0000313" key="14">
    <source>
        <dbReference type="Proteomes" id="UP000256601"/>
    </source>
</evidence>
<dbReference type="CDD" id="cd09601">
    <property type="entry name" value="M1_APN-Q_like"/>
    <property type="match status" value="1"/>
</dbReference>
<comment type="cofactor">
    <cofactor evidence="9">
        <name>Zn(2+)</name>
        <dbReference type="ChEBI" id="CHEBI:29105"/>
    </cofactor>
    <text evidence="9">Binds 1 zinc ion per subunit.</text>
</comment>
<evidence type="ECO:0000313" key="13">
    <source>
        <dbReference type="EMBL" id="RDW22537.1"/>
    </source>
</evidence>
<dbReference type="GO" id="GO:0008270">
    <property type="term" value="F:zinc ion binding"/>
    <property type="evidence" value="ECO:0007669"/>
    <property type="project" value="InterPro"/>
</dbReference>
<evidence type="ECO:0000259" key="12">
    <source>
        <dbReference type="Pfam" id="PF11838"/>
    </source>
</evidence>
<keyword evidence="5" id="KW-0378">Hydrolase</keyword>
<dbReference type="PRINTS" id="PR00756">
    <property type="entry name" value="ALADIPTASE"/>
</dbReference>
<keyword evidence="7" id="KW-0482">Metalloprotease</keyword>
<evidence type="ECO:0000256" key="2">
    <source>
        <dbReference type="ARBA" id="ARBA00022438"/>
    </source>
</evidence>
<dbReference type="Pfam" id="PF11838">
    <property type="entry name" value="ERAP1_C"/>
    <property type="match status" value="1"/>
</dbReference>
<feature type="active site" description="Proton acceptor" evidence="8">
    <location>
        <position position="137"/>
    </location>
</feature>
<dbReference type="VEuPathDB" id="FungiDB:YALI0_D23309g"/>
<dbReference type="Gene3D" id="1.25.50.20">
    <property type="match status" value="1"/>
</dbReference>
<dbReference type="Gene3D" id="1.10.390.10">
    <property type="entry name" value="Neutral Protease Domain 2"/>
    <property type="match status" value="1"/>
</dbReference>
<dbReference type="InterPro" id="IPR034016">
    <property type="entry name" value="M1_APN-typ"/>
</dbReference>
<dbReference type="InterPro" id="IPR024571">
    <property type="entry name" value="ERAP1-like_C_dom"/>
</dbReference>
<accession>A0A371BWS8</accession>
<dbReference type="GO" id="GO:0042277">
    <property type="term" value="F:peptide binding"/>
    <property type="evidence" value="ECO:0007669"/>
    <property type="project" value="TreeGrafter"/>
</dbReference>
<dbReference type="VEuPathDB" id="FungiDB:YALI1_D30161g"/>
<dbReference type="PANTHER" id="PTHR11533">
    <property type="entry name" value="PROTEASE M1 ZINC METALLOPROTEASE"/>
    <property type="match status" value="1"/>
</dbReference>
<dbReference type="AlphaFoldDB" id="A0A371BWS8"/>
<feature type="site" description="Transition state stabilizer" evidence="10">
    <location>
        <position position="222"/>
    </location>
</feature>
<gene>
    <name evidence="13" type="ORF">B0I71DRAFT_137400</name>
</gene>
<evidence type="ECO:0000256" key="9">
    <source>
        <dbReference type="PIRSR" id="PIRSR634016-3"/>
    </source>
</evidence>
<comment type="similarity">
    <text evidence="1">Belongs to the peptidase M1 family.</text>
</comment>
<dbReference type="InterPro" id="IPR001930">
    <property type="entry name" value="Peptidase_M1"/>
</dbReference>
<dbReference type="Gene3D" id="2.60.40.1910">
    <property type="match status" value="1"/>
</dbReference>
<dbReference type="Gene3D" id="2.60.40.1730">
    <property type="entry name" value="tricorn interacting facor f3 domain"/>
    <property type="match status" value="1"/>
</dbReference>
<dbReference type="InterPro" id="IPR027268">
    <property type="entry name" value="Peptidase_M4/M1_CTD_sf"/>
</dbReference>
<dbReference type="SUPFAM" id="SSF55486">
    <property type="entry name" value="Metalloproteases ('zincins'), catalytic domain"/>
    <property type="match status" value="1"/>
</dbReference>
<evidence type="ECO:0000256" key="6">
    <source>
        <dbReference type="ARBA" id="ARBA00022833"/>
    </source>
</evidence>
<dbReference type="GO" id="GO:0005737">
    <property type="term" value="C:cytoplasm"/>
    <property type="evidence" value="ECO:0007669"/>
    <property type="project" value="TreeGrafter"/>
</dbReference>
<evidence type="ECO:0000256" key="3">
    <source>
        <dbReference type="ARBA" id="ARBA00022670"/>
    </source>
</evidence>
<dbReference type="GO" id="GO:0043171">
    <property type="term" value="P:peptide catabolic process"/>
    <property type="evidence" value="ECO:0007669"/>
    <property type="project" value="TreeGrafter"/>
</dbReference>
<dbReference type="FunFam" id="1.10.390.10:FF:000001">
    <property type="entry name" value="Aminopeptidase"/>
    <property type="match status" value="1"/>
</dbReference>
<protein>
    <submittedName>
        <fullName evidence="13">Peptidase family M1-domain-containing protein</fullName>
    </submittedName>
</protein>
<evidence type="ECO:0000256" key="10">
    <source>
        <dbReference type="PIRSR" id="PIRSR634016-4"/>
    </source>
</evidence>
<evidence type="ECO:0000259" key="11">
    <source>
        <dbReference type="Pfam" id="PF01433"/>
    </source>
</evidence>
<evidence type="ECO:0000256" key="7">
    <source>
        <dbReference type="ARBA" id="ARBA00023049"/>
    </source>
</evidence>
<keyword evidence="4 9" id="KW-0479">Metal-binding</keyword>
<dbReference type="InterPro" id="IPR050344">
    <property type="entry name" value="Peptidase_M1_aminopeptidases"/>
</dbReference>
<keyword evidence="6 9" id="KW-0862">Zinc</keyword>
<proteinExistence type="inferred from homology"/>
<sequence length="681" mass="76130">MAVRNEEPHDGGQKKKVTFKPTPLMSTYLVAFVVGELDYVEDTTNYRLPVRVYATPGKAHKGKFAAEYGAKTLTYFEKIFGIDVPVEKIDLIGIPDFAIGAMENWGLITFRDAALLYDAETCSLSQKQHCAEIVMHELAHQWFGNLVTMDWWEGLWLKEGFATWMSYLAMDHFFPQWNIWEGFYTANVVRALDLDCLRSSHPIEVNVRTAKELPQIFDAISYSKGGSVLRMISDYLGLDVFLKGVSKYLKDHAYGCTVTTDLWDALASTSGKDVVSIMTTWTKKVGYPYVKVENGDGETKVTQHRFLSSNDVTPEEDTLYPVLLELLDASTGKIDKSLELRDRTSTIKTPFVFKLNAHQVGTYRTLYPSALVALLVDSVHLSSFDRAGLVDDMTAFSSCGLAPTTDLLKLLSSIKGNDSLIVWEMIAGAFGELDALLRFADKSTLVKLRKLRLFVLSAAPFDLTSWPEDEDEIVQQVKALLFAFAVSSEHPAVTGYAKGLFDSYIETPTTRINPNIMATVFKAGVAKGGEAEWLQLLNIAKTSKDSVIPNKAFSALGETPLAELKLKTLQLTLDGSVRNQDFLYPVTGVVSSAEGVRIYWDWFTANWTEIVAFLPPNGIGNILPRAVGLRFTSADDKKKCEEFYKERKEDAFARSLDQAFELVTTRIEWDQVEIESFLSAI</sequence>
<dbReference type="EMBL" id="KZ859231">
    <property type="protein sequence ID" value="RDW22537.1"/>
    <property type="molecule type" value="Genomic_DNA"/>
</dbReference>
<evidence type="ECO:0000256" key="4">
    <source>
        <dbReference type="ARBA" id="ARBA00022723"/>
    </source>
</evidence>